<accession>A0A1R1RDC9</accession>
<feature type="transmembrane region" description="Helical" evidence="1">
    <location>
        <begin position="75"/>
        <end position="97"/>
    </location>
</feature>
<evidence type="ECO:0000313" key="4">
    <source>
        <dbReference type="Proteomes" id="UP000199245"/>
    </source>
</evidence>
<name>A0A1R1RDC9_9BRAD</name>
<dbReference type="Proteomes" id="UP001221546">
    <property type="component" value="Chromosome"/>
</dbReference>
<keyword evidence="5" id="KW-1185">Reference proteome</keyword>
<reference evidence="2 4" key="1">
    <citation type="submission" date="2016-10" db="EMBL/GenBank/DDBJ databases">
        <authorList>
            <person name="de Groot N.N."/>
        </authorList>
    </citation>
    <scope>NUCLEOTIDE SEQUENCE [LARGE SCALE GENOMIC DNA]</scope>
    <source>
        <strain evidence="2 4">R5</strain>
    </source>
</reference>
<dbReference type="Proteomes" id="UP000199245">
    <property type="component" value="Unassembled WGS sequence"/>
</dbReference>
<evidence type="ECO:0000256" key="1">
    <source>
        <dbReference type="SAM" id="Phobius"/>
    </source>
</evidence>
<reference evidence="3 5" key="2">
    <citation type="submission" date="2023-04" db="EMBL/GenBank/DDBJ databases">
        <title>Australian commercial rhizobial inoculants.</title>
        <authorList>
            <person name="Kohlmeier M.G."/>
            <person name="O'Hara G.W."/>
            <person name="Colombi E."/>
            <person name="Ramsay J.P."/>
            <person name="Terpolilli J."/>
        </authorList>
    </citation>
    <scope>NUCLEOTIDE SEQUENCE [LARGE SCALE GENOMIC DNA]</scope>
    <source>
        <strain evidence="3 5">CB627</strain>
    </source>
</reference>
<proteinExistence type="predicted"/>
<dbReference type="AlphaFoldDB" id="A0A1R1RDC9"/>
<protein>
    <submittedName>
        <fullName evidence="2">Uncharacterized protein</fullName>
    </submittedName>
</protein>
<organism evidence="2 4">
    <name type="scientific">Bradyrhizobium brasilense</name>
    <dbReference type="NCBI Taxonomy" id="1419277"/>
    <lineage>
        <taxon>Bacteria</taxon>
        <taxon>Pseudomonadati</taxon>
        <taxon>Pseudomonadota</taxon>
        <taxon>Alphaproteobacteria</taxon>
        <taxon>Hyphomicrobiales</taxon>
        <taxon>Nitrobacteraceae</taxon>
        <taxon>Bradyrhizobium</taxon>
    </lineage>
</organism>
<dbReference type="RefSeq" id="WP_028341258.1">
    <property type="nucleotide sequence ID" value="NZ_CP121646.1"/>
</dbReference>
<keyword evidence="1" id="KW-1133">Transmembrane helix</keyword>
<sequence>MESHVIPFENRWTNGKHAWEWHCELERLGVPTVRTMYCEHETHRRNKSAVVFDIPAGFVHDWLAFHDRRAARQQFLWRASVITLGIIAASGVVLGALR</sequence>
<evidence type="ECO:0000313" key="2">
    <source>
        <dbReference type="EMBL" id="SDF78049.1"/>
    </source>
</evidence>
<evidence type="ECO:0000313" key="3">
    <source>
        <dbReference type="EMBL" id="WFU65996.1"/>
    </source>
</evidence>
<evidence type="ECO:0000313" key="5">
    <source>
        <dbReference type="Proteomes" id="UP001221546"/>
    </source>
</evidence>
<gene>
    <name evidence="3" type="ORF">QA636_10955</name>
    <name evidence="2" type="ORF">SAMN05216337_107317</name>
</gene>
<keyword evidence="1" id="KW-0472">Membrane</keyword>
<accession>A0A1G7NXF7</accession>
<dbReference type="EMBL" id="CP121646">
    <property type="protein sequence ID" value="WFU65996.1"/>
    <property type="molecule type" value="Genomic_DNA"/>
</dbReference>
<keyword evidence="1" id="KW-0812">Transmembrane</keyword>
<dbReference type="EMBL" id="FMZW01000073">
    <property type="protein sequence ID" value="SDF78049.1"/>
    <property type="molecule type" value="Genomic_DNA"/>
</dbReference>